<reference evidence="2" key="1">
    <citation type="submission" date="2016-01" db="EMBL/GenBank/DDBJ databases">
        <title>Isolation and Characterization of Enterobacteria phage CBB.</title>
        <authorList>
            <person name="Buttimer C.T.H."/>
            <person name="Hendrix H."/>
            <person name="Alexandre H."/>
            <person name="O'Mahony J."/>
            <person name="Lavigne R."/>
            <person name="Coffey A."/>
        </authorList>
    </citation>
    <scope>NUCLEOTIDE SEQUENCE [LARGE SCALE GENOMIC DNA]</scope>
</reference>
<name>A0A1L2CV64_9CAUD</name>
<evidence type="ECO:0000313" key="2">
    <source>
        <dbReference type="Proteomes" id="UP000223891"/>
    </source>
</evidence>
<keyword evidence="2" id="KW-1185">Reference proteome</keyword>
<gene>
    <name evidence="1" type="ORF">CBB_345</name>
</gene>
<dbReference type="Proteomes" id="UP000223891">
    <property type="component" value="Segment"/>
</dbReference>
<accession>A0A1L2CV64</accession>
<dbReference type="EMBL" id="KU574722">
    <property type="protein sequence ID" value="AMM43908.1"/>
    <property type="molecule type" value="Genomic_DNA"/>
</dbReference>
<protein>
    <submittedName>
        <fullName evidence="1">Uncharacterized protein</fullName>
    </submittedName>
</protein>
<organism evidence="1 2">
    <name type="scientific">Pectobacterium phage vB_PcaM_CBB</name>
    <dbReference type="NCBI Taxonomy" id="2772511"/>
    <lineage>
        <taxon>Viruses</taxon>
        <taxon>Duplodnaviria</taxon>
        <taxon>Heunggongvirae</taxon>
        <taxon>Uroviricota</taxon>
        <taxon>Caudoviricetes</taxon>
        <taxon>Mimasvirus</taxon>
        <taxon>Mimasvirus CBB</taxon>
    </lineage>
</organism>
<proteinExistence type="predicted"/>
<sequence>MSYLILVLAMKAGNLAPTSVTMKLDVDVDNCEQVFIPEAKKQYASTPLTVISAKCFPTK</sequence>
<evidence type="ECO:0000313" key="1">
    <source>
        <dbReference type="EMBL" id="AMM43908.1"/>
    </source>
</evidence>